<dbReference type="RefSeq" id="WP_161821548.1">
    <property type="nucleotide sequence ID" value="NZ_LSRS01000003.1"/>
</dbReference>
<dbReference type="PROSITE" id="PS50949">
    <property type="entry name" value="HTH_GNTR"/>
    <property type="match status" value="1"/>
</dbReference>
<sequence>MFELDLRSRQPIYEQLVDKLKELIISEVLKTDEQLPSVRVLSSRLTINPNTIQKAYRELESQGYIYSLPGKGNFVARVGRDGNDEKLPRLREELVKILSEVIYLGMTKEEIIKIVSEVDVMIKGGAKSDRS</sequence>
<keyword evidence="2" id="KW-0238">DNA-binding</keyword>
<dbReference type="Proteomes" id="UP000798488">
    <property type="component" value="Unassembled WGS sequence"/>
</dbReference>
<dbReference type="InterPro" id="IPR036390">
    <property type="entry name" value="WH_DNA-bd_sf"/>
</dbReference>
<evidence type="ECO:0000313" key="6">
    <source>
        <dbReference type="Proteomes" id="UP000798488"/>
    </source>
</evidence>
<organism evidence="5 6">
    <name type="scientific">Sporotomaculum syntrophicum</name>
    <dbReference type="NCBI Taxonomy" id="182264"/>
    <lineage>
        <taxon>Bacteria</taxon>
        <taxon>Bacillati</taxon>
        <taxon>Bacillota</taxon>
        <taxon>Clostridia</taxon>
        <taxon>Eubacteriales</taxon>
        <taxon>Desulfallaceae</taxon>
        <taxon>Sporotomaculum</taxon>
    </lineage>
</organism>
<dbReference type="AlphaFoldDB" id="A0A9D2WQ36"/>
<dbReference type="EMBL" id="LSRS01000003">
    <property type="protein sequence ID" value="KAF1085023.1"/>
    <property type="molecule type" value="Genomic_DNA"/>
</dbReference>
<reference evidence="5" key="1">
    <citation type="submission" date="2016-02" db="EMBL/GenBank/DDBJ databases">
        <title>Draft Genome Sequence of Sporotomaculum syntrophicum Strain FB, a Syntrophic Benzoate Degrader.</title>
        <authorList>
            <person name="Nobu M.K."/>
            <person name="Narihiro T."/>
            <person name="Qiu Y.-L."/>
            <person name="Ohashi A."/>
            <person name="Liu W.-T."/>
            <person name="Yuji S."/>
        </authorList>
    </citation>
    <scope>NUCLEOTIDE SEQUENCE</scope>
    <source>
        <strain evidence="5">FB</strain>
    </source>
</reference>
<evidence type="ECO:0000256" key="1">
    <source>
        <dbReference type="ARBA" id="ARBA00023015"/>
    </source>
</evidence>
<proteinExistence type="predicted"/>
<protein>
    <submittedName>
        <fullName evidence="5">HTH-type transcriptional repressor YtrA</fullName>
    </submittedName>
</protein>
<dbReference type="PANTHER" id="PTHR38445">
    <property type="entry name" value="HTH-TYPE TRANSCRIPTIONAL REPRESSOR YTRA"/>
    <property type="match status" value="1"/>
</dbReference>
<evidence type="ECO:0000313" key="5">
    <source>
        <dbReference type="EMBL" id="KAF1085023.1"/>
    </source>
</evidence>
<dbReference type="SMART" id="SM00345">
    <property type="entry name" value="HTH_GNTR"/>
    <property type="match status" value="1"/>
</dbReference>
<keyword evidence="3" id="KW-0804">Transcription</keyword>
<evidence type="ECO:0000259" key="4">
    <source>
        <dbReference type="PROSITE" id="PS50949"/>
    </source>
</evidence>
<dbReference type="SUPFAM" id="SSF46785">
    <property type="entry name" value="Winged helix' DNA-binding domain"/>
    <property type="match status" value="1"/>
</dbReference>
<keyword evidence="1" id="KW-0805">Transcription regulation</keyword>
<dbReference type="PANTHER" id="PTHR38445:SF9">
    <property type="entry name" value="HTH-TYPE TRANSCRIPTIONAL REPRESSOR YTRA"/>
    <property type="match status" value="1"/>
</dbReference>
<dbReference type="GO" id="GO:0003677">
    <property type="term" value="F:DNA binding"/>
    <property type="evidence" value="ECO:0007669"/>
    <property type="project" value="UniProtKB-KW"/>
</dbReference>
<dbReference type="CDD" id="cd07377">
    <property type="entry name" value="WHTH_GntR"/>
    <property type="match status" value="1"/>
</dbReference>
<comment type="caution">
    <text evidence="5">The sequence shown here is derived from an EMBL/GenBank/DDBJ whole genome shotgun (WGS) entry which is preliminary data.</text>
</comment>
<dbReference type="Gene3D" id="1.10.10.10">
    <property type="entry name" value="Winged helix-like DNA-binding domain superfamily/Winged helix DNA-binding domain"/>
    <property type="match status" value="1"/>
</dbReference>
<evidence type="ECO:0000256" key="2">
    <source>
        <dbReference type="ARBA" id="ARBA00023125"/>
    </source>
</evidence>
<dbReference type="OrthoDB" id="46236at2"/>
<gene>
    <name evidence="5" type="primary">ytrA_1</name>
    <name evidence="5" type="ORF">SPSYN_01159</name>
</gene>
<keyword evidence="6" id="KW-1185">Reference proteome</keyword>
<dbReference type="GO" id="GO:0003700">
    <property type="term" value="F:DNA-binding transcription factor activity"/>
    <property type="evidence" value="ECO:0007669"/>
    <property type="project" value="InterPro"/>
</dbReference>
<evidence type="ECO:0000256" key="3">
    <source>
        <dbReference type="ARBA" id="ARBA00023163"/>
    </source>
</evidence>
<dbReference type="Pfam" id="PF00392">
    <property type="entry name" value="GntR"/>
    <property type="match status" value="1"/>
</dbReference>
<dbReference type="InterPro" id="IPR000524">
    <property type="entry name" value="Tscrpt_reg_HTH_GntR"/>
</dbReference>
<dbReference type="InterPro" id="IPR036388">
    <property type="entry name" value="WH-like_DNA-bd_sf"/>
</dbReference>
<name>A0A9D2WQ36_9FIRM</name>
<feature type="domain" description="HTH gntR-type" evidence="4">
    <location>
        <begin position="10"/>
        <end position="78"/>
    </location>
</feature>
<accession>A0A9D2WQ36</accession>